<organism evidence="1 2">
    <name type="scientific">Hebeloma cylindrosporum</name>
    <dbReference type="NCBI Taxonomy" id="76867"/>
    <lineage>
        <taxon>Eukaryota</taxon>
        <taxon>Fungi</taxon>
        <taxon>Dikarya</taxon>
        <taxon>Basidiomycota</taxon>
        <taxon>Agaricomycotina</taxon>
        <taxon>Agaricomycetes</taxon>
        <taxon>Agaricomycetidae</taxon>
        <taxon>Agaricales</taxon>
        <taxon>Agaricineae</taxon>
        <taxon>Hymenogastraceae</taxon>
        <taxon>Hebeloma</taxon>
    </lineage>
</organism>
<reference evidence="2" key="2">
    <citation type="submission" date="2015-01" db="EMBL/GenBank/DDBJ databases">
        <title>Evolutionary Origins and Diversification of the Mycorrhizal Mutualists.</title>
        <authorList>
            <consortium name="DOE Joint Genome Institute"/>
            <consortium name="Mycorrhizal Genomics Consortium"/>
            <person name="Kohler A."/>
            <person name="Kuo A."/>
            <person name="Nagy L.G."/>
            <person name="Floudas D."/>
            <person name="Copeland A."/>
            <person name="Barry K.W."/>
            <person name="Cichocki N."/>
            <person name="Veneault-Fourrey C."/>
            <person name="LaButti K."/>
            <person name="Lindquist E.A."/>
            <person name="Lipzen A."/>
            <person name="Lundell T."/>
            <person name="Morin E."/>
            <person name="Murat C."/>
            <person name="Riley R."/>
            <person name="Ohm R."/>
            <person name="Sun H."/>
            <person name="Tunlid A."/>
            <person name="Henrissat B."/>
            <person name="Grigoriev I.V."/>
            <person name="Hibbett D.S."/>
            <person name="Martin F."/>
        </authorList>
    </citation>
    <scope>NUCLEOTIDE SEQUENCE [LARGE SCALE GENOMIC DNA]</scope>
    <source>
        <strain evidence="2">h7</strain>
    </source>
</reference>
<dbReference type="EMBL" id="KN831786">
    <property type="protein sequence ID" value="KIM39359.1"/>
    <property type="molecule type" value="Genomic_DNA"/>
</dbReference>
<dbReference type="Proteomes" id="UP000053424">
    <property type="component" value="Unassembled WGS sequence"/>
</dbReference>
<reference evidence="1 2" key="1">
    <citation type="submission" date="2014-04" db="EMBL/GenBank/DDBJ databases">
        <authorList>
            <consortium name="DOE Joint Genome Institute"/>
            <person name="Kuo A."/>
            <person name="Gay G."/>
            <person name="Dore J."/>
            <person name="Kohler A."/>
            <person name="Nagy L.G."/>
            <person name="Floudas D."/>
            <person name="Copeland A."/>
            <person name="Barry K.W."/>
            <person name="Cichocki N."/>
            <person name="Veneault-Fourrey C."/>
            <person name="LaButti K."/>
            <person name="Lindquist E.A."/>
            <person name="Lipzen A."/>
            <person name="Lundell T."/>
            <person name="Morin E."/>
            <person name="Murat C."/>
            <person name="Sun H."/>
            <person name="Tunlid A."/>
            <person name="Henrissat B."/>
            <person name="Grigoriev I.V."/>
            <person name="Hibbett D.S."/>
            <person name="Martin F."/>
            <person name="Nordberg H.P."/>
            <person name="Cantor M.N."/>
            <person name="Hua S.X."/>
        </authorList>
    </citation>
    <scope>NUCLEOTIDE SEQUENCE [LARGE SCALE GENOMIC DNA]</scope>
    <source>
        <strain evidence="2">h7</strain>
    </source>
</reference>
<protein>
    <submittedName>
        <fullName evidence="1">Uncharacterized protein</fullName>
    </submittedName>
</protein>
<keyword evidence="2" id="KW-1185">Reference proteome</keyword>
<gene>
    <name evidence="1" type="ORF">M413DRAFT_197994</name>
</gene>
<proteinExistence type="predicted"/>
<accession>A0A0C3C522</accession>
<evidence type="ECO:0000313" key="1">
    <source>
        <dbReference type="EMBL" id="KIM39359.1"/>
    </source>
</evidence>
<dbReference type="AlphaFoldDB" id="A0A0C3C522"/>
<evidence type="ECO:0000313" key="2">
    <source>
        <dbReference type="Proteomes" id="UP000053424"/>
    </source>
</evidence>
<dbReference type="HOGENOM" id="CLU_2210374_0_0_1"/>
<sequence>MARAFSSANEGLFRTADFRLTSNGLPAKCSSLVPSYHFAGIISVVHDDVNTFLPHLYPAFTDSADHLIGRTPSPHTLLYARIASLCSGLSSRIVGRYPMSHALIGEG</sequence>
<name>A0A0C3C522_HEBCY</name>